<dbReference type="Pfam" id="PF15811">
    <property type="entry name" value="SVIP"/>
    <property type="match status" value="1"/>
</dbReference>
<keyword evidence="1" id="KW-0519">Myristate</keyword>
<gene>
    <name evidence="6" type="primary">109401774</name>
</gene>
<dbReference type="InterPro" id="IPR055366">
    <property type="entry name" value="SVIP_metazoa"/>
</dbReference>
<dbReference type="Proteomes" id="UP000069940">
    <property type="component" value="Unassembled WGS sequence"/>
</dbReference>
<dbReference type="GO" id="GO:1904293">
    <property type="term" value="P:negative regulation of ERAD pathway"/>
    <property type="evidence" value="ECO:0007669"/>
    <property type="project" value="TreeGrafter"/>
</dbReference>
<name>A0A023EDB0_AEDAL</name>
<sequence>MGLCSSCFKGSSEELITPDATVRRQQQLEAAERRRVENETRGIKDPEKVRRMQQKAEETARREEEAARMGGGQSALRWTQD</sequence>
<evidence type="ECO:0000256" key="2">
    <source>
        <dbReference type="ARBA" id="ARBA00023139"/>
    </source>
</evidence>
<dbReference type="VEuPathDB" id="VectorBase:AALF010113"/>
<protein>
    <submittedName>
        <fullName evidence="5">Putative secreted protein</fullName>
    </submittedName>
</protein>
<evidence type="ECO:0000256" key="1">
    <source>
        <dbReference type="ARBA" id="ARBA00022707"/>
    </source>
</evidence>
<dbReference type="PANTHER" id="PTHR35269">
    <property type="entry name" value="SMALL VCP/P97-INTERACTING PROTEIN"/>
    <property type="match status" value="1"/>
</dbReference>
<dbReference type="AlphaFoldDB" id="A0A023EDB0"/>
<proteinExistence type="evidence at transcript level"/>
<dbReference type="CTD" id="258010"/>
<dbReference type="VEuPathDB" id="VectorBase:AALC636_035184"/>
<dbReference type="OMA" id="GMCLPCF"/>
<reference evidence="7" key="2">
    <citation type="journal article" date="2015" name="Proc. Natl. Acad. Sci. U.S.A.">
        <title>Genome sequence of the Asian Tiger mosquito, Aedes albopictus, reveals insights into its biology, genetics, and evolution.</title>
        <authorList>
            <person name="Chen X.G."/>
            <person name="Jiang X."/>
            <person name="Gu J."/>
            <person name="Xu M."/>
            <person name="Wu Y."/>
            <person name="Deng Y."/>
            <person name="Zhang C."/>
            <person name="Bonizzoni M."/>
            <person name="Dermauw W."/>
            <person name="Vontas J."/>
            <person name="Armbruster P."/>
            <person name="Huang X."/>
            <person name="Yang Y."/>
            <person name="Zhang H."/>
            <person name="He W."/>
            <person name="Peng H."/>
            <person name="Liu Y."/>
            <person name="Wu K."/>
            <person name="Chen J."/>
            <person name="Lirakis M."/>
            <person name="Topalis P."/>
            <person name="Van Leeuwen T."/>
            <person name="Hall A.B."/>
            <person name="Jiang X."/>
            <person name="Thorpe C."/>
            <person name="Mueller R.L."/>
            <person name="Sun C."/>
            <person name="Waterhouse R.M."/>
            <person name="Yan G."/>
            <person name="Tu Z.J."/>
            <person name="Fang X."/>
            <person name="James A.A."/>
        </authorList>
    </citation>
    <scope>NUCLEOTIDE SEQUENCE [LARGE SCALE GENOMIC DNA]</scope>
    <source>
        <strain evidence="7">Foshan</strain>
    </source>
</reference>
<dbReference type="EMBL" id="GAPW01006733">
    <property type="protein sequence ID" value="JAC06865.1"/>
    <property type="molecule type" value="mRNA"/>
</dbReference>
<accession>A0A023EDB0</accession>
<dbReference type="VEuPathDB" id="VectorBase:AALFPA_056768"/>
<evidence type="ECO:0000256" key="4">
    <source>
        <dbReference type="SAM" id="MobiDB-lite"/>
    </source>
</evidence>
<dbReference type="GO" id="GO:0010508">
    <property type="term" value="P:positive regulation of autophagy"/>
    <property type="evidence" value="ECO:0007669"/>
    <property type="project" value="TreeGrafter"/>
</dbReference>
<evidence type="ECO:0000256" key="3">
    <source>
        <dbReference type="ARBA" id="ARBA00023288"/>
    </source>
</evidence>
<keyword evidence="7" id="KW-1185">Reference proteome</keyword>
<evidence type="ECO:0000313" key="5">
    <source>
        <dbReference type="EMBL" id="JAC06865.1"/>
    </source>
</evidence>
<dbReference type="KEGG" id="aalb:109401774"/>
<feature type="compositionally biased region" description="Basic and acidic residues" evidence="4">
    <location>
        <begin position="30"/>
        <end position="67"/>
    </location>
</feature>
<feature type="region of interest" description="Disordered" evidence="4">
    <location>
        <begin position="18"/>
        <end position="81"/>
    </location>
</feature>
<dbReference type="PANTHER" id="PTHR35269:SF1">
    <property type="entry name" value="SMALL VCP_P97-INTERACTING PROTEIN"/>
    <property type="match status" value="1"/>
</dbReference>
<evidence type="ECO:0000313" key="7">
    <source>
        <dbReference type="Proteomes" id="UP000069940"/>
    </source>
</evidence>
<evidence type="ECO:0000313" key="6">
    <source>
        <dbReference type="EnsemblMetazoa" id="AALFPA23_021904.P32436"/>
    </source>
</evidence>
<dbReference type="GO" id="GO:1904240">
    <property type="term" value="P:negative regulation of VCP-NPL4-UFD1 AAA ATPase complex assembly"/>
    <property type="evidence" value="ECO:0007669"/>
    <property type="project" value="TreeGrafter"/>
</dbReference>
<keyword evidence="2" id="KW-0564">Palmitate</keyword>
<dbReference type="InterPro" id="IPR031632">
    <property type="entry name" value="SVIP"/>
</dbReference>
<reference evidence="5" key="1">
    <citation type="journal article" date="2014" name="PLoS Negl. Trop. Dis.">
        <title>Identification and characterization of seminal fluid proteins in the Asian tiger mosquito, Aedes albopictus.</title>
        <authorList>
            <person name="Boes K.E."/>
            <person name="Ribeiro J.M."/>
            <person name="Wong A."/>
            <person name="Harrington L.C."/>
            <person name="Wolfner M.F."/>
            <person name="Sirot L.K."/>
        </authorList>
    </citation>
    <scope>NUCLEOTIDE SEQUENCE</scope>
    <source>
        <tissue evidence="5">Reproductive organs</tissue>
    </source>
</reference>
<dbReference type="EnsemblMetazoa" id="AALFPA23_021904.R32436">
    <property type="protein sequence ID" value="AALFPA23_021904.P32436"/>
    <property type="gene ID" value="AALFPA23_021904"/>
</dbReference>
<dbReference type="GO" id="GO:0005789">
    <property type="term" value="C:endoplasmic reticulum membrane"/>
    <property type="evidence" value="ECO:0007669"/>
    <property type="project" value="TreeGrafter"/>
</dbReference>
<dbReference type="GO" id="GO:1904153">
    <property type="term" value="P:negative regulation of retrograde protein transport, ER to cytosol"/>
    <property type="evidence" value="ECO:0007669"/>
    <property type="project" value="TreeGrafter"/>
</dbReference>
<keyword evidence="3" id="KW-0449">Lipoprotein</keyword>
<organism evidence="5">
    <name type="scientific">Aedes albopictus</name>
    <name type="common">Asian tiger mosquito</name>
    <name type="synonym">Stegomyia albopicta</name>
    <dbReference type="NCBI Taxonomy" id="7160"/>
    <lineage>
        <taxon>Eukaryota</taxon>
        <taxon>Metazoa</taxon>
        <taxon>Ecdysozoa</taxon>
        <taxon>Arthropoda</taxon>
        <taxon>Hexapoda</taxon>
        <taxon>Insecta</taxon>
        <taxon>Pterygota</taxon>
        <taxon>Neoptera</taxon>
        <taxon>Endopterygota</taxon>
        <taxon>Diptera</taxon>
        <taxon>Nematocera</taxon>
        <taxon>Culicoidea</taxon>
        <taxon>Culicidae</taxon>
        <taxon>Culicinae</taxon>
        <taxon>Aedini</taxon>
        <taxon>Aedes</taxon>
        <taxon>Stegomyia</taxon>
    </lineage>
</organism>
<reference evidence="6" key="3">
    <citation type="submission" date="2025-05" db="UniProtKB">
        <authorList>
            <consortium name="EnsemblMetazoa"/>
        </authorList>
    </citation>
    <scope>IDENTIFICATION</scope>
    <source>
        <strain evidence="6">Foshan</strain>
    </source>
</reference>
<dbReference type="VEuPathDB" id="VectorBase:AALC636_035829"/>